<dbReference type="EMBL" id="BNCO01000292">
    <property type="protein sequence ID" value="GIL68998.1"/>
    <property type="molecule type" value="Genomic_DNA"/>
</dbReference>
<sequence>RGRPPRDAYMTLAPRSGAIAQPAAIQWMRLRDLAQNETPLAASLSAGLSDNGSQITSITTEVLPAANENLAEDVTATTAMTAARIDPPVQQAQRFFCCSSENCPDKKLDTQLNHFVLELQHLHGSRAFPRPIWNGTFCLPSSGNAFALTTLRPVNFRDGCHIVFWCTCDSSSLANRELYDGVDIVPWCYSECNSTIHFCQHARALKVWSSWVNDEGPA</sequence>
<name>A0A8J4BTZ1_9CHLO</name>
<organism evidence="1 2">
    <name type="scientific">Volvox africanus</name>
    <dbReference type="NCBI Taxonomy" id="51714"/>
    <lineage>
        <taxon>Eukaryota</taxon>
        <taxon>Viridiplantae</taxon>
        <taxon>Chlorophyta</taxon>
        <taxon>core chlorophytes</taxon>
        <taxon>Chlorophyceae</taxon>
        <taxon>CS clade</taxon>
        <taxon>Chlamydomonadales</taxon>
        <taxon>Volvocaceae</taxon>
        <taxon>Volvox</taxon>
    </lineage>
</organism>
<accession>A0A8J4BTZ1</accession>
<evidence type="ECO:0000313" key="1">
    <source>
        <dbReference type="EMBL" id="GIL68998.1"/>
    </source>
</evidence>
<dbReference type="Proteomes" id="UP000747399">
    <property type="component" value="Unassembled WGS sequence"/>
</dbReference>
<reference evidence="1" key="1">
    <citation type="journal article" date="2021" name="Proc. Natl. Acad. Sci. U.S.A.">
        <title>Three genomes in the algal genus Volvox reveal the fate of a haploid sex-determining region after a transition to homothallism.</title>
        <authorList>
            <person name="Yamamoto K."/>
            <person name="Hamaji T."/>
            <person name="Kawai-Toyooka H."/>
            <person name="Matsuzaki R."/>
            <person name="Takahashi F."/>
            <person name="Nishimura Y."/>
            <person name="Kawachi M."/>
            <person name="Noguchi H."/>
            <person name="Minakuchi Y."/>
            <person name="Umen J.G."/>
            <person name="Toyoda A."/>
            <person name="Nozaki H."/>
        </authorList>
    </citation>
    <scope>NUCLEOTIDE SEQUENCE</scope>
    <source>
        <strain evidence="1">NIES-3780</strain>
    </source>
</reference>
<protein>
    <submittedName>
        <fullName evidence="1">Uncharacterized protein</fullName>
    </submittedName>
</protein>
<keyword evidence="2" id="KW-1185">Reference proteome</keyword>
<feature type="non-terminal residue" evidence="1">
    <location>
        <position position="1"/>
    </location>
</feature>
<dbReference type="AlphaFoldDB" id="A0A8J4BTZ1"/>
<feature type="non-terminal residue" evidence="1">
    <location>
        <position position="218"/>
    </location>
</feature>
<evidence type="ECO:0000313" key="2">
    <source>
        <dbReference type="Proteomes" id="UP000747399"/>
    </source>
</evidence>
<proteinExistence type="predicted"/>
<gene>
    <name evidence="1" type="ORF">Vafri_22307</name>
</gene>
<comment type="caution">
    <text evidence="1">The sequence shown here is derived from an EMBL/GenBank/DDBJ whole genome shotgun (WGS) entry which is preliminary data.</text>
</comment>